<dbReference type="PANTHER" id="PTHR15723">
    <property type="entry name" value="CARBOHYDRATE SULFOTRANSFERASE 15"/>
    <property type="match status" value="1"/>
</dbReference>
<evidence type="ECO:0000256" key="1">
    <source>
        <dbReference type="SAM" id="Phobius"/>
    </source>
</evidence>
<dbReference type="GO" id="GO:0019319">
    <property type="term" value="P:hexose biosynthetic process"/>
    <property type="evidence" value="ECO:0007669"/>
    <property type="project" value="TreeGrafter"/>
</dbReference>
<protein>
    <submittedName>
        <fullName evidence="4">Carbohydrate sulfotransferase 15-like</fullName>
    </submittedName>
</protein>
<keyword evidence="3" id="KW-1185">Reference proteome</keyword>
<evidence type="ECO:0000313" key="4">
    <source>
        <dbReference type="RefSeq" id="XP_022320659.1"/>
    </source>
</evidence>
<sequence>MKIIVLHNFKFKKSKKHSVGISLLGRIRRGRVRATVLLFVISVLIFVGIIGFTLWSVINDKTQHDNRGVNYMSSIGEDHRKRNKWRDVFECRVNAHGASMNVRHFWTEGYKNPCFRNPRKHFMDHSPELLQCVPYFFVIGFPKCGTTDLFDRLSHHPEFIKPAFKEIHWISRYRFIPPRYDRLMFIAMNRTYRTKDFDNGFFYYTRVFYPMVLDVELEKLLKNKSKLEYRKITGDFSPSTIWDNDIYSQLPNNFNLSVPRYTTADFVKEMNACAKLIVMMRDPVQRLYSDYLFFHAANKGPHDFHNKVVNSIQLYNDCIDQKGTEACVFDSTLAKASKVRLRIGMYVVYIKQWLKRFPMDQFHFVRLEDYAAKTSTVLENIFQFLQMGLVDDSTMTTMIFQKPVNTRKVNVGEMLPETVNILTDFYEPFNEQLAELLGDRHFLYHLS</sequence>
<dbReference type="GeneID" id="111122916"/>
<keyword evidence="1" id="KW-0812">Transmembrane</keyword>
<dbReference type="PANTHER" id="PTHR15723:SF0">
    <property type="entry name" value="CARBOHYDRATE SULFOTRANSFERASE 15"/>
    <property type="match status" value="1"/>
</dbReference>
<dbReference type="Proteomes" id="UP000694844">
    <property type="component" value="Chromosome 3"/>
</dbReference>
<dbReference type="RefSeq" id="XP_022320659.1">
    <property type="nucleotide sequence ID" value="XM_022464951.1"/>
</dbReference>
<accession>A0A8B8CZH8</accession>
<feature type="domain" description="Sulfotransferase" evidence="2">
    <location>
        <begin position="136"/>
        <end position="402"/>
    </location>
</feature>
<organism evidence="3 4">
    <name type="scientific">Crassostrea virginica</name>
    <name type="common">Eastern oyster</name>
    <dbReference type="NCBI Taxonomy" id="6565"/>
    <lineage>
        <taxon>Eukaryota</taxon>
        <taxon>Metazoa</taxon>
        <taxon>Spiralia</taxon>
        <taxon>Lophotrochozoa</taxon>
        <taxon>Mollusca</taxon>
        <taxon>Bivalvia</taxon>
        <taxon>Autobranchia</taxon>
        <taxon>Pteriomorphia</taxon>
        <taxon>Ostreida</taxon>
        <taxon>Ostreoidea</taxon>
        <taxon>Ostreidae</taxon>
        <taxon>Crassostrea</taxon>
    </lineage>
</organism>
<evidence type="ECO:0000313" key="3">
    <source>
        <dbReference type="Proteomes" id="UP000694844"/>
    </source>
</evidence>
<keyword evidence="1" id="KW-1133">Transmembrane helix</keyword>
<reference evidence="4" key="1">
    <citation type="submission" date="2025-08" db="UniProtKB">
        <authorList>
            <consortium name="RefSeq"/>
        </authorList>
    </citation>
    <scope>IDENTIFICATION</scope>
    <source>
        <tissue evidence="4">Whole sample</tissue>
    </source>
</reference>
<dbReference type="GO" id="GO:0050659">
    <property type="term" value="F:N-acetylgalactosamine 4-sulfate 6-O-sulfotransferase activity"/>
    <property type="evidence" value="ECO:0007669"/>
    <property type="project" value="TreeGrafter"/>
</dbReference>
<name>A0A8B8CZH8_CRAVI</name>
<dbReference type="InterPro" id="IPR052654">
    <property type="entry name" value="CS_Sulfotransferase"/>
</dbReference>
<dbReference type="OrthoDB" id="526228at2759"/>
<gene>
    <name evidence="4" type="primary">LOC111122916</name>
</gene>
<evidence type="ECO:0000259" key="2">
    <source>
        <dbReference type="Pfam" id="PF00685"/>
    </source>
</evidence>
<dbReference type="AlphaFoldDB" id="A0A8B8CZH8"/>
<feature type="transmembrane region" description="Helical" evidence="1">
    <location>
        <begin position="36"/>
        <end position="58"/>
    </location>
</feature>
<dbReference type="InterPro" id="IPR027417">
    <property type="entry name" value="P-loop_NTPase"/>
</dbReference>
<dbReference type="Gene3D" id="3.40.50.300">
    <property type="entry name" value="P-loop containing nucleotide triphosphate hydrolases"/>
    <property type="match status" value="1"/>
</dbReference>
<keyword evidence="1" id="KW-0472">Membrane</keyword>
<dbReference type="KEGG" id="cvn:111122916"/>
<dbReference type="SUPFAM" id="SSF52540">
    <property type="entry name" value="P-loop containing nucleoside triphosphate hydrolases"/>
    <property type="match status" value="1"/>
</dbReference>
<proteinExistence type="predicted"/>
<dbReference type="Pfam" id="PF00685">
    <property type="entry name" value="Sulfotransfer_1"/>
    <property type="match status" value="1"/>
</dbReference>
<dbReference type="InterPro" id="IPR000863">
    <property type="entry name" value="Sulfotransferase_dom"/>
</dbReference>